<keyword evidence="5" id="KW-0808">Transferase</keyword>
<organism evidence="11 12">
    <name type="scientific">Carpinus fangiana</name>
    <dbReference type="NCBI Taxonomy" id="176857"/>
    <lineage>
        <taxon>Eukaryota</taxon>
        <taxon>Viridiplantae</taxon>
        <taxon>Streptophyta</taxon>
        <taxon>Embryophyta</taxon>
        <taxon>Tracheophyta</taxon>
        <taxon>Spermatophyta</taxon>
        <taxon>Magnoliopsida</taxon>
        <taxon>eudicotyledons</taxon>
        <taxon>Gunneridae</taxon>
        <taxon>Pentapetalae</taxon>
        <taxon>rosids</taxon>
        <taxon>fabids</taxon>
        <taxon>Fagales</taxon>
        <taxon>Betulaceae</taxon>
        <taxon>Carpinus</taxon>
    </lineage>
</organism>
<evidence type="ECO:0000313" key="11">
    <source>
        <dbReference type="EMBL" id="KAE8023120.1"/>
    </source>
</evidence>
<dbReference type="AlphaFoldDB" id="A0A5N6R1L7"/>
<evidence type="ECO:0000256" key="5">
    <source>
        <dbReference type="ARBA" id="ARBA00022679"/>
    </source>
</evidence>
<keyword evidence="6" id="KW-0418">Kinase</keyword>
<dbReference type="EMBL" id="CM017323">
    <property type="protein sequence ID" value="KAE8023120.1"/>
    <property type="molecule type" value="Genomic_DNA"/>
</dbReference>
<keyword evidence="4" id="KW-0934">Plastid</keyword>
<dbReference type="InterPro" id="IPR029056">
    <property type="entry name" value="Ribokinase-like"/>
</dbReference>
<accession>A0A5N6R1L7</accession>
<evidence type="ECO:0000313" key="12">
    <source>
        <dbReference type="Proteomes" id="UP000327013"/>
    </source>
</evidence>
<sequence>MASLSFTHFLSIPRCHSKWPNYLPLNFVQLQDFRLQNKSVLAAVPRRKAAETLGEEGPVENGTVVKKKTTRTTKRAGTRTRKKAVTDNPEDSPELVVASDATSDESIISASSDDSKKTRRRTPRKAASASTSLEEEKTEKKVRRKKTKKKDDSDVVDKGDEAEVSDHEEPTFIADVEVKSEEDLELEIEEGEDISYTYGWPPLVCCFGAAQHAFVPSGRPANRLLDYEIHESLKDAFWAPEKFMRAPGGSAGSVAIVLASLGGKVAFMGKLGDDEYGKAMLYYMNVNEVQTRSVRIDSKRATAVSQMKIGKRANLRMTCIKPCAEDSLSKSEINIDVLKEAKMFYFSTHSLLDRNMRSTTLQAIKISKKLGGVIFYDVNLPLPLWQSTEETKMFIQQVWHLADIIEVTKQELEFLCGIKPSEEFDTKNNASSKFVHYKPEVVSPLWHENLKVLFVTNGTSKIHYYTEEHNGAVNGMEDAPVTPFTCDMSASGDGIVAALLRMLTVQPDRITDKGYIEHTIKYAINCGVVDQWLLGQTRGFPPEEDMEEEVVPDPNGIRSITEMEYRTLKPVS</sequence>
<dbReference type="GO" id="GO:0016301">
    <property type="term" value="F:kinase activity"/>
    <property type="evidence" value="ECO:0007669"/>
    <property type="project" value="UniProtKB-KW"/>
</dbReference>
<feature type="compositionally biased region" description="Low complexity" evidence="9">
    <location>
        <begin position="99"/>
        <end position="112"/>
    </location>
</feature>
<evidence type="ECO:0000256" key="2">
    <source>
        <dbReference type="ARBA" id="ARBA00010688"/>
    </source>
</evidence>
<dbReference type="InterPro" id="IPR050306">
    <property type="entry name" value="PfkB_Carbo_kinase"/>
</dbReference>
<dbReference type="FunFam" id="3.40.1190.20:FF:000021">
    <property type="entry name" value="Fructokinase-like 2, chloroplastic"/>
    <property type="match status" value="1"/>
</dbReference>
<evidence type="ECO:0000256" key="9">
    <source>
        <dbReference type="SAM" id="MobiDB-lite"/>
    </source>
</evidence>
<dbReference type="GO" id="GO:0009658">
    <property type="term" value="P:chloroplast organization"/>
    <property type="evidence" value="ECO:0007669"/>
    <property type="project" value="UniProtKB-ARBA"/>
</dbReference>
<reference evidence="11 12" key="1">
    <citation type="submission" date="2019-06" db="EMBL/GenBank/DDBJ databases">
        <title>A chromosomal-level reference genome of Carpinus fangiana (Coryloideae, Betulaceae).</title>
        <authorList>
            <person name="Yang X."/>
            <person name="Wang Z."/>
            <person name="Zhang L."/>
            <person name="Hao G."/>
            <person name="Liu J."/>
            <person name="Yang Y."/>
        </authorList>
    </citation>
    <scope>NUCLEOTIDE SEQUENCE [LARGE SCALE GENOMIC DNA]</scope>
    <source>
        <strain evidence="11">Cfa_2016G</strain>
        <tissue evidence="11">Leaf</tissue>
    </source>
</reference>
<evidence type="ECO:0000256" key="3">
    <source>
        <dbReference type="ARBA" id="ARBA00022528"/>
    </source>
</evidence>
<dbReference type="PANTHER" id="PTHR43085">
    <property type="entry name" value="HEXOKINASE FAMILY MEMBER"/>
    <property type="match status" value="1"/>
</dbReference>
<dbReference type="SUPFAM" id="SSF53613">
    <property type="entry name" value="Ribokinase-like"/>
    <property type="match status" value="1"/>
</dbReference>
<dbReference type="Proteomes" id="UP000327013">
    <property type="component" value="Chromosome 3"/>
</dbReference>
<feature type="compositionally biased region" description="Basic and acidic residues" evidence="9">
    <location>
        <begin position="149"/>
        <end position="167"/>
    </location>
</feature>
<keyword evidence="3" id="KW-0150">Chloroplast</keyword>
<dbReference type="GO" id="GO:0009662">
    <property type="term" value="P:etioplast organization"/>
    <property type="evidence" value="ECO:0007669"/>
    <property type="project" value="TreeGrafter"/>
</dbReference>
<keyword evidence="12" id="KW-1185">Reference proteome</keyword>
<comment type="function">
    <text evidence="8">Required for proper chloroplast development, most likely through regulating plastid-encoded polymerase (PEP) dependent chloroplast transcription. Acts as a component of the transcriptionally active plastid chromosome that is required for plastid gene expression.</text>
</comment>
<dbReference type="Gene3D" id="3.40.1190.20">
    <property type="match status" value="1"/>
</dbReference>
<dbReference type="CDD" id="cd01167">
    <property type="entry name" value="bac_FRK"/>
    <property type="match status" value="1"/>
</dbReference>
<evidence type="ECO:0000259" key="10">
    <source>
        <dbReference type="Pfam" id="PF00294"/>
    </source>
</evidence>
<feature type="compositionally biased region" description="Basic residues" evidence="9">
    <location>
        <begin position="65"/>
        <end position="83"/>
    </location>
</feature>
<evidence type="ECO:0000256" key="7">
    <source>
        <dbReference type="ARBA" id="ARBA00022946"/>
    </source>
</evidence>
<dbReference type="Pfam" id="PF00294">
    <property type="entry name" value="PfkB"/>
    <property type="match status" value="1"/>
</dbReference>
<gene>
    <name evidence="11" type="ORF">FH972_008864</name>
</gene>
<dbReference type="GO" id="GO:0042644">
    <property type="term" value="C:chloroplast nucleoid"/>
    <property type="evidence" value="ECO:0007669"/>
    <property type="project" value="UniProtKB-ARBA"/>
</dbReference>
<protein>
    <recommendedName>
        <fullName evidence="10">Carbohydrate kinase PfkB domain-containing protein</fullName>
    </recommendedName>
</protein>
<feature type="region of interest" description="Disordered" evidence="9">
    <location>
        <begin position="49"/>
        <end position="167"/>
    </location>
</feature>
<dbReference type="GO" id="GO:0042793">
    <property type="term" value="P:plastid transcription"/>
    <property type="evidence" value="ECO:0007669"/>
    <property type="project" value="TreeGrafter"/>
</dbReference>
<comment type="subcellular location">
    <subcellularLocation>
        <location evidence="1">Plastid</location>
        <location evidence="1">Chloroplast</location>
    </subcellularLocation>
</comment>
<evidence type="ECO:0000256" key="8">
    <source>
        <dbReference type="ARBA" id="ARBA00058434"/>
    </source>
</evidence>
<comment type="similarity">
    <text evidence="2">Belongs to the carbohydrate kinase PfkB family.</text>
</comment>
<dbReference type="PANTHER" id="PTHR43085:SF2">
    <property type="entry name" value="FRUCTOKINASE-LIKE 2, CHLOROPLASTIC"/>
    <property type="match status" value="1"/>
</dbReference>
<keyword evidence="7" id="KW-0809">Transit peptide</keyword>
<evidence type="ECO:0000256" key="4">
    <source>
        <dbReference type="ARBA" id="ARBA00022640"/>
    </source>
</evidence>
<dbReference type="OrthoDB" id="415590at2759"/>
<evidence type="ECO:0000256" key="1">
    <source>
        <dbReference type="ARBA" id="ARBA00004229"/>
    </source>
</evidence>
<dbReference type="InterPro" id="IPR011611">
    <property type="entry name" value="PfkB_dom"/>
</dbReference>
<name>A0A5N6R1L7_9ROSI</name>
<proteinExistence type="inferred from homology"/>
<feature type="domain" description="Carbohydrate kinase PfkB" evidence="10">
    <location>
        <begin position="240"/>
        <end position="504"/>
    </location>
</feature>
<evidence type="ECO:0000256" key="6">
    <source>
        <dbReference type="ARBA" id="ARBA00022777"/>
    </source>
</evidence>